<dbReference type="SUPFAM" id="SSF63829">
    <property type="entry name" value="Calcium-dependent phosphotriesterase"/>
    <property type="match status" value="1"/>
</dbReference>
<dbReference type="Proteomes" id="UP000184488">
    <property type="component" value="Unassembled WGS sequence"/>
</dbReference>
<gene>
    <name evidence="3" type="ORF">SAMN05444363_0565</name>
</gene>
<proteinExistence type="predicted"/>
<evidence type="ECO:0000313" key="3">
    <source>
        <dbReference type="EMBL" id="SHI43906.1"/>
    </source>
</evidence>
<dbReference type="InterPro" id="IPR048954">
    <property type="entry name" value="PorZ_N"/>
</dbReference>
<dbReference type="NCBIfam" id="TIGR04183">
    <property type="entry name" value="Por_Secre_tail"/>
    <property type="match status" value="1"/>
</dbReference>
<protein>
    <submittedName>
        <fullName evidence="3">Por secretion system C-terminal sorting domain-containing protein</fullName>
    </submittedName>
</protein>
<evidence type="ECO:0000256" key="1">
    <source>
        <dbReference type="ARBA" id="ARBA00022729"/>
    </source>
</evidence>
<keyword evidence="1" id="KW-0732">Signal</keyword>
<dbReference type="STRING" id="415425.SAMN05444363_0565"/>
<organism evidence="3 4">
    <name type="scientific">Flavobacterium terrae</name>
    <dbReference type="NCBI Taxonomy" id="415425"/>
    <lineage>
        <taxon>Bacteria</taxon>
        <taxon>Pseudomonadati</taxon>
        <taxon>Bacteroidota</taxon>
        <taxon>Flavobacteriia</taxon>
        <taxon>Flavobacteriales</taxon>
        <taxon>Flavobacteriaceae</taxon>
        <taxon>Flavobacterium</taxon>
    </lineage>
</organism>
<reference evidence="4" key="1">
    <citation type="submission" date="2016-11" db="EMBL/GenBank/DDBJ databases">
        <authorList>
            <person name="Varghese N."/>
            <person name="Submissions S."/>
        </authorList>
    </citation>
    <scope>NUCLEOTIDE SEQUENCE [LARGE SCALE GENOMIC DNA]</scope>
    <source>
        <strain evidence="4">DSM 18829</strain>
    </source>
</reference>
<dbReference type="Pfam" id="PF21544">
    <property type="entry name" value="PorZ_N_b_propeller"/>
    <property type="match status" value="1"/>
</dbReference>
<accession>A0A1M6B5A7</accession>
<dbReference type="InterPro" id="IPR015943">
    <property type="entry name" value="WD40/YVTN_repeat-like_dom_sf"/>
</dbReference>
<keyword evidence="4" id="KW-1185">Reference proteome</keyword>
<sequence>MISQQNNVWKGYFSYNSIKDISQSTTSFYGAAENSYFKRNVATNEISTITTVEGLSGQTISQIYHSEAFKKTIIGHVDGLLIVVNEKDGSMLNVVDIVNKPSVPPNMKKINHINEFNGKIYISTDFGICVFDLATSEFGDTYFIGPNGSNIQIFQTTVFNNTIYAVANGYGLLSASVNNPNLVDYNQWAMTASGNWLNVTATNTDIALINVSNQLYKLVGNSPVFLTAFNQMSLDARFAENNFVVTTQNYVYVFNNQLNEIFRVDNSVDTATRFTCATVLNDKVYIGTQEKGVLTTTQSNSTSFLNITPNCPDRNRIFAVKSFSNGIWTVYGDHTIYYNPFPLDALNVSRFEDKVGWSSIPYSDLFSAKSIVRIETHPDDEKKVFFSSYHSGLLSFQNNVPSLIYNANNSSLQTILPQLPTENIRVNGLAFDKNNNLWMTNSLVPNGLHVLRSNGQWQGYNLPVLQNPSVVSYGRMAIDKNGTKWICSNSGGIIGFNENYNNRCLRLTEGSDVGNLPTSDVRAVAVDNKNKLWIGTAYGLRVMSSVDSFLNQDQLTSNSIIILEDGLAQELLYNQFITDIVVDGANNKWIGTAGAGVFYISDDGQKTFNIFTKENSPLPNNTINDIEINKVTGEVFIATEGGMVSYRGNATSGTENLENVVVFPNPVRPEYSGNVSIAGLIDKSNVKITDIEGNLVFEAVSQGGTVIWDTKNFGGKKVASGVYMVMVSAEDGAQTKVKKVMIVR</sequence>
<dbReference type="OrthoDB" id="9807410at2"/>
<dbReference type="InterPro" id="IPR026444">
    <property type="entry name" value="Secre_tail"/>
</dbReference>
<dbReference type="Gene3D" id="2.60.40.4070">
    <property type="match status" value="1"/>
</dbReference>
<dbReference type="Pfam" id="PF07494">
    <property type="entry name" value="Reg_prop"/>
    <property type="match status" value="1"/>
</dbReference>
<dbReference type="AlphaFoldDB" id="A0A1M6B5A7"/>
<dbReference type="EMBL" id="FQZI01000001">
    <property type="protein sequence ID" value="SHI43906.1"/>
    <property type="molecule type" value="Genomic_DNA"/>
</dbReference>
<feature type="domain" description="PorZ N-terminal beta-propeller" evidence="2">
    <location>
        <begin position="29"/>
        <end position="188"/>
    </location>
</feature>
<dbReference type="Gene3D" id="2.130.10.10">
    <property type="entry name" value="YVTN repeat-like/Quinoprotein amine dehydrogenase"/>
    <property type="match status" value="2"/>
</dbReference>
<evidence type="ECO:0000313" key="4">
    <source>
        <dbReference type="Proteomes" id="UP000184488"/>
    </source>
</evidence>
<name>A0A1M6B5A7_9FLAO</name>
<evidence type="ECO:0000259" key="2">
    <source>
        <dbReference type="Pfam" id="PF21544"/>
    </source>
</evidence>
<dbReference type="InterPro" id="IPR011110">
    <property type="entry name" value="Reg_prop"/>
</dbReference>